<gene>
    <name evidence="8" type="ORF">METUNv1_01987</name>
</gene>
<dbReference type="Gene3D" id="3.30.450.40">
    <property type="match status" value="1"/>
</dbReference>
<dbReference type="InterPro" id="IPR025662">
    <property type="entry name" value="Sigma_54_int_dom_ATP-bd_1"/>
</dbReference>
<dbReference type="InterPro" id="IPR025944">
    <property type="entry name" value="Sigma_54_int_dom_CS"/>
</dbReference>
<keyword evidence="9" id="KW-1185">Reference proteome</keyword>
<evidence type="ECO:0000256" key="6">
    <source>
        <dbReference type="SAM" id="MobiDB-lite"/>
    </source>
</evidence>
<feature type="domain" description="Sigma-54 factor interaction" evidence="7">
    <location>
        <begin position="341"/>
        <end position="570"/>
    </location>
</feature>
<dbReference type="Gene3D" id="1.10.8.60">
    <property type="match status" value="1"/>
</dbReference>
<evidence type="ECO:0000256" key="2">
    <source>
        <dbReference type="ARBA" id="ARBA00022840"/>
    </source>
</evidence>
<evidence type="ECO:0000256" key="1">
    <source>
        <dbReference type="ARBA" id="ARBA00022741"/>
    </source>
</evidence>
<keyword evidence="1" id="KW-0547">Nucleotide-binding</keyword>
<dbReference type="Pfam" id="PF00158">
    <property type="entry name" value="Sigma54_activat"/>
    <property type="match status" value="1"/>
</dbReference>
<dbReference type="InterPro" id="IPR002078">
    <property type="entry name" value="Sigma_54_int"/>
</dbReference>
<accession>F5RCI3</accession>
<evidence type="ECO:0000313" key="8">
    <source>
        <dbReference type="EMBL" id="EGK71763.1"/>
    </source>
</evidence>
<dbReference type="Pfam" id="PF25601">
    <property type="entry name" value="AAA_lid_14"/>
    <property type="match status" value="1"/>
</dbReference>
<dbReference type="InterPro" id="IPR025943">
    <property type="entry name" value="Sigma_54_int_dom_ATP-bd_2"/>
</dbReference>
<dbReference type="STRING" id="1000565.METUNv1_01987"/>
<protein>
    <submittedName>
        <fullName evidence="8">Acetoin catabolism regulatory protein</fullName>
    </submittedName>
</protein>
<dbReference type="InterPro" id="IPR029016">
    <property type="entry name" value="GAF-like_dom_sf"/>
</dbReference>
<keyword evidence="5" id="KW-0804">Transcription</keyword>
<dbReference type="Gene3D" id="1.10.10.60">
    <property type="entry name" value="Homeodomain-like"/>
    <property type="match status" value="1"/>
</dbReference>
<dbReference type="Pfam" id="PF02954">
    <property type="entry name" value="HTH_8"/>
    <property type="match status" value="1"/>
</dbReference>
<name>F5RCI3_METUF</name>
<evidence type="ECO:0000256" key="5">
    <source>
        <dbReference type="ARBA" id="ARBA00023163"/>
    </source>
</evidence>
<dbReference type="GO" id="GO:0006355">
    <property type="term" value="P:regulation of DNA-templated transcription"/>
    <property type="evidence" value="ECO:0007669"/>
    <property type="project" value="InterPro"/>
</dbReference>
<dbReference type="Gene3D" id="3.40.50.300">
    <property type="entry name" value="P-loop containing nucleotide triphosphate hydrolases"/>
    <property type="match status" value="1"/>
</dbReference>
<organism evidence="8 9">
    <name type="scientific">Methyloversatilis universalis (strain ATCC BAA-1314 / DSM 25237 / JCM 13912 / CCUG 52030 / FAM5)</name>
    <dbReference type="NCBI Taxonomy" id="1000565"/>
    <lineage>
        <taxon>Bacteria</taxon>
        <taxon>Pseudomonadati</taxon>
        <taxon>Pseudomonadota</taxon>
        <taxon>Betaproteobacteria</taxon>
        <taxon>Nitrosomonadales</taxon>
        <taxon>Sterolibacteriaceae</taxon>
        <taxon>Methyloversatilis</taxon>
    </lineage>
</organism>
<evidence type="ECO:0000256" key="3">
    <source>
        <dbReference type="ARBA" id="ARBA00023015"/>
    </source>
</evidence>
<dbReference type="SMART" id="SM00382">
    <property type="entry name" value="AAA"/>
    <property type="match status" value="1"/>
</dbReference>
<dbReference type="FunFam" id="3.40.50.300:FF:000006">
    <property type="entry name" value="DNA-binding transcriptional regulator NtrC"/>
    <property type="match status" value="1"/>
</dbReference>
<dbReference type="InterPro" id="IPR058031">
    <property type="entry name" value="AAA_lid_NorR"/>
</dbReference>
<evidence type="ECO:0000259" key="7">
    <source>
        <dbReference type="PROSITE" id="PS50045"/>
    </source>
</evidence>
<comment type="caution">
    <text evidence="8">The sequence shown here is derived from an EMBL/GenBank/DDBJ whole genome shotgun (WGS) entry which is preliminary data.</text>
</comment>
<dbReference type="InterPro" id="IPR003593">
    <property type="entry name" value="AAA+_ATPase"/>
</dbReference>
<dbReference type="PROSITE" id="PS00676">
    <property type="entry name" value="SIGMA54_INTERACT_2"/>
    <property type="match status" value="1"/>
</dbReference>
<dbReference type="SUPFAM" id="SSF46689">
    <property type="entry name" value="Homeodomain-like"/>
    <property type="match status" value="1"/>
</dbReference>
<dbReference type="EMBL" id="AFHG01000048">
    <property type="protein sequence ID" value="EGK71763.1"/>
    <property type="molecule type" value="Genomic_DNA"/>
</dbReference>
<feature type="region of interest" description="Disordered" evidence="6">
    <location>
        <begin position="589"/>
        <end position="624"/>
    </location>
</feature>
<dbReference type="SUPFAM" id="SSF52540">
    <property type="entry name" value="P-loop containing nucleoside triphosphate hydrolases"/>
    <property type="match status" value="1"/>
</dbReference>
<dbReference type="GO" id="GO:0043565">
    <property type="term" value="F:sequence-specific DNA binding"/>
    <property type="evidence" value="ECO:0007669"/>
    <property type="project" value="InterPro"/>
</dbReference>
<dbReference type="GO" id="GO:0005524">
    <property type="term" value="F:ATP binding"/>
    <property type="evidence" value="ECO:0007669"/>
    <property type="project" value="UniProtKB-KW"/>
</dbReference>
<dbReference type="eggNOG" id="COG3284">
    <property type="taxonomic scope" value="Bacteria"/>
</dbReference>
<dbReference type="InterPro" id="IPR002197">
    <property type="entry name" value="HTH_Fis"/>
</dbReference>
<keyword evidence="4" id="KW-0238">DNA-binding</keyword>
<evidence type="ECO:0000256" key="4">
    <source>
        <dbReference type="ARBA" id="ARBA00023125"/>
    </source>
</evidence>
<dbReference type="InterPro" id="IPR009057">
    <property type="entry name" value="Homeodomain-like_sf"/>
</dbReference>
<feature type="compositionally biased region" description="Low complexity" evidence="6">
    <location>
        <begin position="589"/>
        <end position="620"/>
    </location>
</feature>
<dbReference type="CDD" id="cd00009">
    <property type="entry name" value="AAA"/>
    <property type="match status" value="1"/>
</dbReference>
<dbReference type="PROSITE" id="PS00675">
    <property type="entry name" value="SIGMA54_INTERACT_1"/>
    <property type="match status" value="1"/>
</dbReference>
<dbReference type="PANTHER" id="PTHR32071">
    <property type="entry name" value="TRANSCRIPTIONAL REGULATORY PROTEIN"/>
    <property type="match status" value="1"/>
</dbReference>
<dbReference type="RefSeq" id="WP_008061222.1">
    <property type="nucleotide sequence ID" value="NZ_AFHG01000048.1"/>
</dbReference>
<dbReference type="Proteomes" id="UP000005019">
    <property type="component" value="Unassembled WGS sequence"/>
</dbReference>
<dbReference type="PANTHER" id="PTHR32071:SF77">
    <property type="entry name" value="TRANSCRIPTIONAL REGULATORY PROTEIN"/>
    <property type="match status" value="1"/>
</dbReference>
<proteinExistence type="predicted"/>
<dbReference type="InterPro" id="IPR027417">
    <property type="entry name" value="P-loop_NTPase"/>
</dbReference>
<sequence length="692" mass="77321">MRHGREIADHVGRVMNIVEGRGHPLLSDPHHERVARSWKRSLNKHSIDPSLSSVPKVVTAYELREHRDRIETFMRIAREGVERLHNELLPANYCVLLTDAAGVTVDYRAVPHLEREFKDEGFRAGTCWSEESEGTCGVGTTLIDRQPTLIHRGEHFRSHNTQFTCSSAPILGLQDEPIAVLDASALFSPDARESQLLVFRMVCDKARLIEDAYAHYSLRNHWTLQLGQVAEFMPVETDYLIAFDDDGRIIGGNRRARNELITHNGRRAEFLHDLFECSANDIMVSAHASPGTPFPLRMLATGRRLFAVLRAPNARSPAQVTQSKPVLTEENATAPRGFRHLALGDPRVKSNVQCAVKVANRDIPVMLLGETGTGKEAFARAIHDYSERAKQPFVALNCAAIPESLIESELFGYRDGAFTGARSKGAKGKILQSDGGTLFLDEIGDMPLSLQSRLLRVLAEGEVVPLGAEQPTPVNLHVICATHQDLPELVRQGRFREDLFYRLNGASFMLPPLRNREDKRELIQLVMREECAAMGREELRIAEDTMNRLLAYDWPGNIRQLRHAIRYACAIADGNQVAIEHFPQELRGSAASQARALPQPAQQQPPAAAPSLPRSVAAAPDPCELRDGEPLNEACLQLRQKMLDALRRNHWRVTETARQLGMSRATFYRKMARLRIVAPNYLDGEDSVVGHG</sequence>
<dbReference type="AlphaFoldDB" id="F5RCI3"/>
<dbReference type="PROSITE" id="PS00688">
    <property type="entry name" value="SIGMA54_INTERACT_3"/>
    <property type="match status" value="1"/>
</dbReference>
<keyword evidence="3" id="KW-0805">Transcription regulation</keyword>
<keyword evidence="2" id="KW-0067">ATP-binding</keyword>
<evidence type="ECO:0000313" key="9">
    <source>
        <dbReference type="Proteomes" id="UP000005019"/>
    </source>
</evidence>
<dbReference type="PROSITE" id="PS50045">
    <property type="entry name" value="SIGMA54_INTERACT_4"/>
    <property type="match status" value="1"/>
</dbReference>
<reference evidence="8 9" key="1">
    <citation type="journal article" date="2011" name="J. Bacteriol.">
        <title>Genome sequence of Methyloversatilis universalis FAM5T, a methylotrophic representative of the order Rhodocyclales.</title>
        <authorList>
            <person name="Kittichotirat W."/>
            <person name="Good N.M."/>
            <person name="Hall R."/>
            <person name="Bringel F."/>
            <person name="Lajus A."/>
            <person name="Medigue C."/>
            <person name="Smalley N.E."/>
            <person name="Beck D."/>
            <person name="Bumgarner R."/>
            <person name="Vuilleumier S."/>
            <person name="Kalyuzhnaya M.G."/>
        </authorList>
    </citation>
    <scope>NUCLEOTIDE SEQUENCE [LARGE SCALE GENOMIC DNA]</scope>
    <source>
        <strain evidence="9">ATCC BAA-1314 / JCM 13912 / FAM5</strain>
    </source>
</reference>